<comment type="cofactor">
    <cofactor evidence="1">
        <name>thiamine diphosphate</name>
        <dbReference type="ChEBI" id="CHEBI:58937"/>
    </cofactor>
</comment>
<feature type="domain" description="Transketolase-like pyrimidine-binding" evidence="9">
    <location>
        <begin position="53"/>
        <end position="238"/>
    </location>
</feature>
<dbReference type="Gene3D" id="3.40.50.970">
    <property type="match status" value="1"/>
</dbReference>
<organism evidence="10 11">
    <name type="scientific">Vitis vinifera</name>
    <name type="common">Grape</name>
    <dbReference type="NCBI Taxonomy" id="29760"/>
    <lineage>
        <taxon>Eukaryota</taxon>
        <taxon>Viridiplantae</taxon>
        <taxon>Streptophyta</taxon>
        <taxon>Embryophyta</taxon>
        <taxon>Tracheophyta</taxon>
        <taxon>Spermatophyta</taxon>
        <taxon>Magnoliopsida</taxon>
        <taxon>eudicotyledons</taxon>
        <taxon>Gunneridae</taxon>
        <taxon>Pentapetalae</taxon>
        <taxon>rosids</taxon>
        <taxon>Vitales</taxon>
        <taxon>Vitaceae</taxon>
        <taxon>Viteae</taxon>
        <taxon>Vitis</taxon>
    </lineage>
</organism>
<dbReference type="Proteomes" id="UP000288805">
    <property type="component" value="Unassembled WGS sequence"/>
</dbReference>
<sequence>MAAIFQGIGAAAALPSAKKFHSQSRRFVSARKGSLFVVRSDGRPSLVLPRGAAAKADASATSTASKPGPSRRPGRRNGQRSLVCVMGEDVGHYGGSYKVTKGLAAKYGDLRVLDTPIAENSFTGMGIGAAMTGLRPIIEGMNMGFLLLAFNQISNNCGMLHYTSGGQFKIPVVIRGPGGVGRQLGAEHSQRLESYFQSIPGIQMVACSTPYNAKGLMKAAIRSENPVILFEHVLLYNLKERIPDDEYVLSLEEAEMVRPGEHVTILTYSRMRSLKPFDLYTIGNSVKKTHRVLIVEECMRTGGIGASLTAAITENFIDYLDAPIVCLSSQDVPTPYAGTLEEWTVVQPAQIVTAVEQLCQ</sequence>
<dbReference type="CDD" id="cd07036">
    <property type="entry name" value="TPP_PYR_E1-PDHc-beta_like"/>
    <property type="match status" value="1"/>
</dbReference>
<keyword evidence="3" id="KW-0560">Oxidoreductase</keyword>
<dbReference type="FunFam" id="3.40.50.970:FF:000001">
    <property type="entry name" value="Pyruvate dehydrogenase E1 beta subunit"/>
    <property type="match status" value="1"/>
</dbReference>
<dbReference type="InterPro" id="IPR033248">
    <property type="entry name" value="Transketolase_C"/>
</dbReference>
<evidence type="ECO:0000256" key="4">
    <source>
        <dbReference type="ARBA" id="ARBA00023052"/>
    </source>
</evidence>
<reference evidence="10 11" key="1">
    <citation type="journal article" date="2018" name="PLoS Genet.">
        <title>Population sequencing reveals clonal diversity and ancestral inbreeding in the grapevine cultivar Chardonnay.</title>
        <authorList>
            <person name="Roach M.J."/>
            <person name="Johnson D.L."/>
            <person name="Bohlmann J."/>
            <person name="van Vuuren H.J."/>
            <person name="Jones S.J."/>
            <person name="Pretorius I.S."/>
            <person name="Schmidt S.A."/>
            <person name="Borneman A.R."/>
        </authorList>
    </citation>
    <scope>NUCLEOTIDE SEQUENCE [LARGE SCALE GENOMIC DNA]</scope>
    <source>
        <strain evidence="11">cv. Chardonnay</strain>
        <tissue evidence="10">Leaf</tissue>
    </source>
</reference>
<dbReference type="InterPro" id="IPR029061">
    <property type="entry name" value="THDP-binding"/>
</dbReference>
<dbReference type="SUPFAM" id="SSF52518">
    <property type="entry name" value="Thiamin diphosphate-binding fold (THDP-binding)"/>
    <property type="match status" value="1"/>
</dbReference>
<feature type="compositionally biased region" description="Low complexity" evidence="8">
    <location>
        <begin position="52"/>
        <end position="68"/>
    </location>
</feature>
<keyword evidence="5 10" id="KW-0670">Pyruvate</keyword>
<evidence type="ECO:0000313" key="11">
    <source>
        <dbReference type="Proteomes" id="UP000288805"/>
    </source>
</evidence>
<comment type="function">
    <text evidence="6">The pyruvate dehydrogenase complex catalyzes the overall conversion of pyruvate to acetyl-CoA and CO(2). It contains multiple copies of three enzymatic components: pyruvate dehydrogenase (E1), dihydrolipoamide acetyltransferase (E2) and lipoamide dehydrogenase (E3).</text>
</comment>
<dbReference type="EMBL" id="QGNW01000159">
    <property type="protein sequence ID" value="RVW89995.1"/>
    <property type="molecule type" value="Genomic_DNA"/>
</dbReference>
<evidence type="ECO:0000256" key="7">
    <source>
        <dbReference type="ARBA" id="ARBA00051231"/>
    </source>
</evidence>
<accession>A0A438HZW9</accession>
<dbReference type="InterPro" id="IPR005475">
    <property type="entry name" value="Transketolase-like_Pyr-bd"/>
</dbReference>
<dbReference type="GO" id="GO:0004739">
    <property type="term" value="F:pyruvate dehydrogenase (acetyl-transferring) activity"/>
    <property type="evidence" value="ECO:0007669"/>
    <property type="project" value="UniProtKB-EC"/>
</dbReference>
<evidence type="ECO:0000256" key="2">
    <source>
        <dbReference type="ARBA" id="ARBA00012281"/>
    </source>
</evidence>
<dbReference type="PANTHER" id="PTHR43257">
    <property type="entry name" value="PYRUVATE DEHYDROGENASE E1 COMPONENT BETA SUBUNIT"/>
    <property type="match status" value="1"/>
</dbReference>
<keyword evidence="4" id="KW-0786">Thiamine pyrophosphate</keyword>
<protein>
    <recommendedName>
        <fullName evidence="2">pyruvate dehydrogenase (acetyl-transferring)</fullName>
        <ecNumber evidence="2">1.2.4.1</ecNumber>
    </recommendedName>
</protein>
<dbReference type="SUPFAM" id="SSF52922">
    <property type="entry name" value="TK C-terminal domain-like"/>
    <property type="match status" value="1"/>
</dbReference>
<evidence type="ECO:0000256" key="3">
    <source>
        <dbReference type="ARBA" id="ARBA00023002"/>
    </source>
</evidence>
<evidence type="ECO:0000256" key="5">
    <source>
        <dbReference type="ARBA" id="ARBA00023317"/>
    </source>
</evidence>
<feature type="region of interest" description="Disordered" evidence="8">
    <location>
        <begin position="50"/>
        <end position="80"/>
    </location>
</feature>
<dbReference type="InterPro" id="IPR009014">
    <property type="entry name" value="Transketo_C/PFOR_II"/>
</dbReference>
<evidence type="ECO:0000259" key="9">
    <source>
        <dbReference type="SMART" id="SM00861"/>
    </source>
</evidence>
<name>A0A438HZW9_VITVI</name>
<evidence type="ECO:0000313" key="10">
    <source>
        <dbReference type="EMBL" id="RVW89995.1"/>
    </source>
</evidence>
<dbReference type="Pfam" id="PF02780">
    <property type="entry name" value="Transketolase_C"/>
    <property type="match status" value="1"/>
</dbReference>
<dbReference type="Pfam" id="PF02779">
    <property type="entry name" value="Transket_pyr"/>
    <property type="match status" value="1"/>
</dbReference>
<evidence type="ECO:0000256" key="8">
    <source>
        <dbReference type="SAM" id="MobiDB-lite"/>
    </source>
</evidence>
<comment type="caution">
    <text evidence="10">The sequence shown here is derived from an EMBL/GenBank/DDBJ whole genome shotgun (WGS) entry which is preliminary data.</text>
</comment>
<dbReference type="Gene3D" id="3.40.50.920">
    <property type="match status" value="1"/>
</dbReference>
<evidence type="ECO:0000256" key="1">
    <source>
        <dbReference type="ARBA" id="ARBA00001964"/>
    </source>
</evidence>
<dbReference type="EC" id="1.2.4.1" evidence="2"/>
<dbReference type="SMART" id="SM00861">
    <property type="entry name" value="Transket_pyr"/>
    <property type="match status" value="1"/>
</dbReference>
<dbReference type="AlphaFoldDB" id="A0A438HZW9"/>
<evidence type="ECO:0000256" key="6">
    <source>
        <dbReference type="ARBA" id="ARBA00025211"/>
    </source>
</evidence>
<gene>
    <name evidence="10" type="primary">E1-BETA-2_3</name>
    <name evidence="10" type="ORF">CK203_036530</name>
</gene>
<dbReference type="PANTHER" id="PTHR43257:SF2">
    <property type="entry name" value="PYRUVATE DEHYDROGENASE E1 COMPONENT SUBUNIT BETA"/>
    <property type="match status" value="1"/>
</dbReference>
<proteinExistence type="predicted"/>
<comment type="catalytic activity">
    <reaction evidence="7">
        <text>N(6)-[(R)-lipoyl]-L-lysyl-[protein] + pyruvate + H(+) = N(6)-[(R)-S(8)-acetyldihydrolipoyl]-L-lysyl-[protein] + CO2</text>
        <dbReference type="Rhea" id="RHEA:19189"/>
        <dbReference type="Rhea" id="RHEA-COMP:10474"/>
        <dbReference type="Rhea" id="RHEA-COMP:10478"/>
        <dbReference type="ChEBI" id="CHEBI:15361"/>
        <dbReference type="ChEBI" id="CHEBI:15378"/>
        <dbReference type="ChEBI" id="CHEBI:16526"/>
        <dbReference type="ChEBI" id="CHEBI:83099"/>
        <dbReference type="ChEBI" id="CHEBI:83111"/>
        <dbReference type="EC" id="1.2.4.1"/>
    </reaction>
</comment>